<dbReference type="Proteomes" id="UP000001542">
    <property type="component" value="Unassembled WGS sequence"/>
</dbReference>
<dbReference type="PROSITE" id="PS50088">
    <property type="entry name" value="ANK_REPEAT"/>
    <property type="match status" value="2"/>
</dbReference>
<dbReference type="VEuPathDB" id="TrichDB:TVAGG3_0374620"/>
<feature type="repeat" description="ANK" evidence="3">
    <location>
        <begin position="1"/>
        <end position="28"/>
    </location>
</feature>
<evidence type="ECO:0000313" key="4">
    <source>
        <dbReference type="EMBL" id="EAX99538.1"/>
    </source>
</evidence>
<evidence type="ECO:0000256" key="2">
    <source>
        <dbReference type="ARBA" id="ARBA00023043"/>
    </source>
</evidence>
<dbReference type="SMART" id="SM00248">
    <property type="entry name" value="ANK"/>
    <property type="match status" value="2"/>
</dbReference>
<keyword evidence="1" id="KW-0677">Repeat</keyword>
<dbReference type="eggNOG" id="KOG0505">
    <property type="taxonomic scope" value="Eukaryota"/>
</dbReference>
<evidence type="ECO:0000313" key="5">
    <source>
        <dbReference type="Proteomes" id="UP000001542"/>
    </source>
</evidence>
<dbReference type="AlphaFoldDB" id="A2F6B7"/>
<dbReference type="SMR" id="A2F6B7"/>
<evidence type="ECO:0000256" key="1">
    <source>
        <dbReference type="ARBA" id="ARBA00022737"/>
    </source>
</evidence>
<dbReference type="Pfam" id="PF12796">
    <property type="entry name" value="Ank_2"/>
    <property type="match status" value="1"/>
</dbReference>
<keyword evidence="5" id="KW-1185">Reference proteome</keyword>
<dbReference type="InterPro" id="IPR002110">
    <property type="entry name" value="Ankyrin_rpt"/>
</dbReference>
<dbReference type="PROSITE" id="PS50297">
    <property type="entry name" value="ANK_REP_REGION"/>
    <property type="match status" value="2"/>
</dbReference>
<dbReference type="RefSeq" id="XP_001312468.1">
    <property type="nucleotide sequence ID" value="XM_001312467.1"/>
</dbReference>
<dbReference type="STRING" id="5722.A2F6B7"/>
<dbReference type="InParanoid" id="A2F6B7"/>
<gene>
    <name evidence="4" type="ORF">TVAG_241140</name>
</gene>
<dbReference type="SUPFAM" id="SSF48403">
    <property type="entry name" value="Ankyrin repeat"/>
    <property type="match status" value="1"/>
</dbReference>
<reference evidence="4" key="2">
    <citation type="journal article" date="2007" name="Science">
        <title>Draft genome sequence of the sexually transmitted pathogen Trichomonas vaginalis.</title>
        <authorList>
            <person name="Carlton J.M."/>
            <person name="Hirt R.P."/>
            <person name="Silva J.C."/>
            <person name="Delcher A.L."/>
            <person name="Schatz M."/>
            <person name="Zhao Q."/>
            <person name="Wortman J.R."/>
            <person name="Bidwell S.L."/>
            <person name="Alsmark U.C.M."/>
            <person name="Besteiro S."/>
            <person name="Sicheritz-Ponten T."/>
            <person name="Noel C.J."/>
            <person name="Dacks J.B."/>
            <person name="Foster P.G."/>
            <person name="Simillion C."/>
            <person name="Van de Peer Y."/>
            <person name="Miranda-Saavedra D."/>
            <person name="Barton G.J."/>
            <person name="Westrop G.D."/>
            <person name="Mueller S."/>
            <person name="Dessi D."/>
            <person name="Fiori P.L."/>
            <person name="Ren Q."/>
            <person name="Paulsen I."/>
            <person name="Zhang H."/>
            <person name="Bastida-Corcuera F.D."/>
            <person name="Simoes-Barbosa A."/>
            <person name="Brown M.T."/>
            <person name="Hayes R.D."/>
            <person name="Mukherjee M."/>
            <person name="Okumura C.Y."/>
            <person name="Schneider R."/>
            <person name="Smith A.J."/>
            <person name="Vanacova S."/>
            <person name="Villalvazo M."/>
            <person name="Haas B.J."/>
            <person name="Pertea M."/>
            <person name="Feldblyum T.V."/>
            <person name="Utterback T.R."/>
            <person name="Shu C.L."/>
            <person name="Osoegawa K."/>
            <person name="de Jong P.J."/>
            <person name="Hrdy I."/>
            <person name="Horvathova L."/>
            <person name="Zubacova Z."/>
            <person name="Dolezal P."/>
            <person name="Malik S.B."/>
            <person name="Logsdon J.M. Jr."/>
            <person name="Henze K."/>
            <person name="Gupta A."/>
            <person name="Wang C.C."/>
            <person name="Dunne R.L."/>
            <person name="Upcroft J.A."/>
            <person name="Upcroft P."/>
            <person name="White O."/>
            <person name="Salzberg S.L."/>
            <person name="Tang P."/>
            <person name="Chiu C.-H."/>
            <person name="Lee Y.-S."/>
            <person name="Embley T.M."/>
            <person name="Coombs G.H."/>
            <person name="Mottram J.C."/>
            <person name="Tachezy J."/>
            <person name="Fraser-Liggett C.M."/>
            <person name="Johnson P.J."/>
        </authorList>
    </citation>
    <scope>NUCLEOTIDE SEQUENCE [LARGE SCALE GENOMIC DNA]</scope>
    <source>
        <strain evidence="4">G3</strain>
    </source>
</reference>
<dbReference type="PANTHER" id="PTHR24171:SF9">
    <property type="entry name" value="ANKYRIN REPEAT DOMAIN-CONTAINING PROTEIN 39"/>
    <property type="match status" value="1"/>
</dbReference>
<reference evidence="4" key="1">
    <citation type="submission" date="2006-10" db="EMBL/GenBank/DDBJ databases">
        <authorList>
            <person name="Amadeo P."/>
            <person name="Zhao Q."/>
            <person name="Wortman J."/>
            <person name="Fraser-Liggett C."/>
            <person name="Carlton J."/>
        </authorList>
    </citation>
    <scope>NUCLEOTIDE SEQUENCE</scope>
    <source>
        <strain evidence="4">G3</strain>
    </source>
</reference>
<feature type="repeat" description="ANK" evidence="3">
    <location>
        <begin position="29"/>
        <end position="61"/>
    </location>
</feature>
<dbReference type="KEGG" id="tva:4757348"/>
<dbReference type="OrthoDB" id="4429489at2759"/>
<dbReference type="Pfam" id="PF13920">
    <property type="entry name" value="zf-C3HC4_3"/>
    <property type="match status" value="1"/>
</dbReference>
<dbReference type="Gene3D" id="3.30.40.10">
    <property type="entry name" value="Zinc/RING finger domain, C3HC4 (zinc finger)"/>
    <property type="match status" value="1"/>
</dbReference>
<name>A2F6B7_TRIV3</name>
<keyword evidence="2 3" id="KW-0040">ANK repeat</keyword>
<dbReference type="Gene3D" id="1.25.40.20">
    <property type="entry name" value="Ankyrin repeat-containing domain"/>
    <property type="match status" value="2"/>
</dbReference>
<organism evidence="4 5">
    <name type="scientific">Trichomonas vaginalis (strain ATCC PRA-98 / G3)</name>
    <dbReference type="NCBI Taxonomy" id="412133"/>
    <lineage>
        <taxon>Eukaryota</taxon>
        <taxon>Metamonada</taxon>
        <taxon>Parabasalia</taxon>
        <taxon>Trichomonadida</taxon>
        <taxon>Trichomonadidae</taxon>
        <taxon>Trichomonas</taxon>
    </lineage>
</organism>
<dbReference type="EMBL" id="DS113634">
    <property type="protein sequence ID" value="EAX99538.1"/>
    <property type="molecule type" value="Genomic_DNA"/>
</dbReference>
<dbReference type="VEuPathDB" id="TrichDB:TVAG_241140"/>
<proteinExistence type="predicted"/>
<dbReference type="PANTHER" id="PTHR24171">
    <property type="entry name" value="ANKYRIN REPEAT DOMAIN-CONTAINING PROTEIN 39-RELATED"/>
    <property type="match status" value="1"/>
</dbReference>
<protein>
    <submittedName>
        <fullName evidence="4">Uncharacterized protein</fullName>
    </submittedName>
</protein>
<dbReference type="InterPro" id="IPR036770">
    <property type="entry name" value="Ankyrin_rpt-contain_sf"/>
</dbReference>
<accession>A2F6B7</accession>
<sequence length="155" mass="17318">MHLATMYGRIDNVDLLLGCGADINAQDNKKFTPLHYAANCNHAEIVQYLINAGCDHQMLNDEGLRAQEIAPEPLKSDITNYMINCLMSPRRDGETPQITPGKCILCQAECPVYTFGPCPHVQVCDTCYINNKQILKTCPICSKPLKRLMVTAEKF</sequence>
<dbReference type="InterPro" id="IPR013083">
    <property type="entry name" value="Znf_RING/FYVE/PHD"/>
</dbReference>
<evidence type="ECO:0000256" key="3">
    <source>
        <dbReference type="PROSITE-ProRule" id="PRU00023"/>
    </source>
</evidence>